<keyword evidence="3" id="KW-0949">S-adenosyl-L-methionine</keyword>
<dbReference type="CDD" id="cd21109">
    <property type="entry name" value="SPASM"/>
    <property type="match status" value="1"/>
</dbReference>
<dbReference type="PANTHER" id="PTHR11228:SF7">
    <property type="entry name" value="PQQA PEPTIDE CYCLASE"/>
    <property type="match status" value="1"/>
</dbReference>
<gene>
    <name evidence="8" type="ORF">SAE02_20900</name>
</gene>
<evidence type="ECO:0000256" key="1">
    <source>
        <dbReference type="ARBA" id="ARBA00001966"/>
    </source>
</evidence>
<dbReference type="EMBL" id="BJYZ01000008">
    <property type="protein sequence ID" value="GEO37942.1"/>
    <property type="molecule type" value="Genomic_DNA"/>
</dbReference>
<dbReference type="PANTHER" id="PTHR11228">
    <property type="entry name" value="RADICAL SAM DOMAIN PROTEIN"/>
    <property type="match status" value="1"/>
</dbReference>
<keyword evidence="6" id="KW-0411">Iron-sulfur</keyword>
<comment type="caution">
    <text evidence="8">The sequence shown here is derived from an EMBL/GenBank/DDBJ whole genome shotgun (WGS) entry which is preliminary data.</text>
</comment>
<dbReference type="PROSITE" id="PS51918">
    <property type="entry name" value="RADICAL_SAM"/>
    <property type="match status" value="1"/>
</dbReference>
<evidence type="ECO:0000259" key="7">
    <source>
        <dbReference type="PROSITE" id="PS51918"/>
    </source>
</evidence>
<dbReference type="AlphaFoldDB" id="A0A512DN84"/>
<accession>A0A512DN84</accession>
<dbReference type="GO" id="GO:0046872">
    <property type="term" value="F:metal ion binding"/>
    <property type="evidence" value="ECO:0007669"/>
    <property type="project" value="UniProtKB-KW"/>
</dbReference>
<dbReference type="CDD" id="cd01335">
    <property type="entry name" value="Radical_SAM"/>
    <property type="match status" value="1"/>
</dbReference>
<keyword evidence="2" id="KW-0004">4Fe-4S</keyword>
<reference evidence="8 9" key="1">
    <citation type="submission" date="2019-07" db="EMBL/GenBank/DDBJ databases">
        <title>Whole genome shotgun sequence of Skermanella aerolata NBRC 106429.</title>
        <authorList>
            <person name="Hosoyama A."/>
            <person name="Uohara A."/>
            <person name="Ohji S."/>
            <person name="Ichikawa N."/>
        </authorList>
    </citation>
    <scope>NUCLEOTIDE SEQUENCE [LARGE SCALE GENOMIC DNA]</scope>
    <source>
        <strain evidence="8 9">NBRC 106429</strain>
    </source>
</reference>
<dbReference type="Pfam" id="PF04055">
    <property type="entry name" value="Radical_SAM"/>
    <property type="match status" value="1"/>
</dbReference>
<evidence type="ECO:0000256" key="4">
    <source>
        <dbReference type="ARBA" id="ARBA00022723"/>
    </source>
</evidence>
<dbReference type="SMART" id="SM00729">
    <property type="entry name" value="Elp3"/>
    <property type="match status" value="1"/>
</dbReference>
<dbReference type="InterPro" id="IPR023885">
    <property type="entry name" value="4Fe4S-binding_SPASM_dom"/>
</dbReference>
<dbReference type="InterPro" id="IPR034391">
    <property type="entry name" value="AdoMet-like_SPASM_containing"/>
</dbReference>
<keyword evidence="5" id="KW-0408">Iron</keyword>
<dbReference type="SUPFAM" id="SSF102114">
    <property type="entry name" value="Radical SAM enzymes"/>
    <property type="match status" value="1"/>
</dbReference>
<dbReference type="OrthoDB" id="5288924at2"/>
<feature type="domain" description="Radical SAM core" evidence="7">
    <location>
        <begin position="64"/>
        <end position="295"/>
    </location>
</feature>
<evidence type="ECO:0000256" key="6">
    <source>
        <dbReference type="ARBA" id="ARBA00023014"/>
    </source>
</evidence>
<dbReference type="SFLD" id="SFLDG01387">
    <property type="entry name" value="BtrN-like_SPASM_domain_contain"/>
    <property type="match status" value="1"/>
</dbReference>
<keyword evidence="4" id="KW-0479">Metal-binding</keyword>
<dbReference type="SFLD" id="SFLDS00029">
    <property type="entry name" value="Radical_SAM"/>
    <property type="match status" value="1"/>
</dbReference>
<keyword evidence="9" id="KW-1185">Reference proteome</keyword>
<dbReference type="Gene3D" id="3.20.20.70">
    <property type="entry name" value="Aldolase class I"/>
    <property type="match status" value="1"/>
</dbReference>
<dbReference type="RefSeq" id="WP_044430777.1">
    <property type="nucleotide sequence ID" value="NZ_BJYZ01000008.1"/>
</dbReference>
<comment type="cofactor">
    <cofactor evidence="1">
        <name>[4Fe-4S] cluster</name>
        <dbReference type="ChEBI" id="CHEBI:49883"/>
    </cofactor>
</comment>
<evidence type="ECO:0000256" key="5">
    <source>
        <dbReference type="ARBA" id="ARBA00023004"/>
    </source>
</evidence>
<dbReference type="GO" id="GO:0003824">
    <property type="term" value="F:catalytic activity"/>
    <property type="evidence" value="ECO:0007669"/>
    <property type="project" value="InterPro"/>
</dbReference>
<organism evidence="8 9">
    <name type="scientific">Skermanella aerolata</name>
    <dbReference type="NCBI Taxonomy" id="393310"/>
    <lineage>
        <taxon>Bacteria</taxon>
        <taxon>Pseudomonadati</taxon>
        <taxon>Pseudomonadota</taxon>
        <taxon>Alphaproteobacteria</taxon>
        <taxon>Rhodospirillales</taxon>
        <taxon>Azospirillaceae</taxon>
        <taxon>Skermanella</taxon>
    </lineage>
</organism>
<evidence type="ECO:0000313" key="9">
    <source>
        <dbReference type="Proteomes" id="UP000321523"/>
    </source>
</evidence>
<dbReference type="InterPro" id="IPR006638">
    <property type="entry name" value="Elp3/MiaA/NifB-like_rSAM"/>
</dbReference>
<sequence>MTAVIEAVPQNAQDVVGEDGEALDGLPTPQPVPDLETYLRVRRTCLSRSPERLRNYLAYQASGRRNAEPAYLPIRLDFENVSRCNFRCTMCTVSDWHKGTRAADMPLQAFKRLIDEQTGLVEIKVQGLGEPTLQGDDFFEMIRYARARHIWVRTTTNASLLHLKDNYRKLIDSGVNEVQISCDGADRQTFESIRRGSVFDQVVKNCKLINAYCAERNVERTKMWTVVQRGNRHQLPELVDLAHEMGFRSMAFSLNLVDFGLDRWRTANDAVTVEREFTRAEALSLLHRGERLGIKVAFWNVTRKYDTDKPEHLCPWPFERAYVASDLRVVPCCIIGNPDVSEVGTADGDFSAVWTGNALREFRQAHVDGKVPAVCRSCYVQPGESR</sequence>
<dbReference type="InterPro" id="IPR013785">
    <property type="entry name" value="Aldolase_TIM"/>
</dbReference>
<dbReference type="Pfam" id="PF13186">
    <property type="entry name" value="SPASM"/>
    <property type="match status" value="1"/>
</dbReference>
<proteinExistence type="predicted"/>
<dbReference type="GO" id="GO:0051536">
    <property type="term" value="F:iron-sulfur cluster binding"/>
    <property type="evidence" value="ECO:0007669"/>
    <property type="project" value="UniProtKB-KW"/>
</dbReference>
<evidence type="ECO:0000313" key="8">
    <source>
        <dbReference type="EMBL" id="GEO37942.1"/>
    </source>
</evidence>
<protein>
    <submittedName>
        <fullName evidence="8">Radical SAM protein</fullName>
    </submittedName>
</protein>
<evidence type="ECO:0000256" key="3">
    <source>
        <dbReference type="ARBA" id="ARBA00022691"/>
    </source>
</evidence>
<name>A0A512DN84_9PROT</name>
<dbReference type="InterPro" id="IPR058240">
    <property type="entry name" value="rSAM_sf"/>
</dbReference>
<dbReference type="InterPro" id="IPR050377">
    <property type="entry name" value="Radical_SAM_PqqE_MftC-like"/>
</dbReference>
<dbReference type="SFLD" id="SFLDG01067">
    <property type="entry name" value="SPASM/twitch_domain_containing"/>
    <property type="match status" value="1"/>
</dbReference>
<evidence type="ECO:0000256" key="2">
    <source>
        <dbReference type="ARBA" id="ARBA00022485"/>
    </source>
</evidence>
<dbReference type="InterPro" id="IPR007197">
    <property type="entry name" value="rSAM"/>
</dbReference>
<dbReference type="Proteomes" id="UP000321523">
    <property type="component" value="Unassembled WGS sequence"/>
</dbReference>